<dbReference type="EMBL" id="GBRH01275667">
    <property type="protein sequence ID" value="JAD22228.1"/>
    <property type="molecule type" value="Transcribed_RNA"/>
</dbReference>
<reference evidence="1" key="2">
    <citation type="journal article" date="2015" name="Data Brief">
        <title>Shoot transcriptome of the giant reed, Arundo donax.</title>
        <authorList>
            <person name="Barrero R.A."/>
            <person name="Guerrero F.D."/>
            <person name="Moolhuijzen P."/>
            <person name="Goolsby J.A."/>
            <person name="Tidwell J."/>
            <person name="Bellgard S.E."/>
            <person name="Bellgard M.I."/>
        </authorList>
    </citation>
    <scope>NUCLEOTIDE SEQUENCE</scope>
    <source>
        <tissue evidence="1">Shoot tissue taken approximately 20 cm above the soil surface</tissue>
    </source>
</reference>
<evidence type="ECO:0000313" key="1">
    <source>
        <dbReference type="EMBL" id="JAD22228.1"/>
    </source>
</evidence>
<reference evidence="1" key="1">
    <citation type="submission" date="2014-09" db="EMBL/GenBank/DDBJ databases">
        <authorList>
            <person name="Magalhaes I.L.F."/>
            <person name="Oliveira U."/>
            <person name="Santos F.R."/>
            <person name="Vidigal T.H.D.A."/>
            <person name="Brescovit A.D."/>
            <person name="Santos A.J."/>
        </authorList>
    </citation>
    <scope>NUCLEOTIDE SEQUENCE</scope>
    <source>
        <tissue evidence="1">Shoot tissue taken approximately 20 cm above the soil surface</tissue>
    </source>
</reference>
<accession>A0A0A8YA51</accession>
<sequence length="45" mass="5169">MQVCSRALKRTVRQRGGRECCALRMRVRGFVGLVRAYLMSLGVRQ</sequence>
<dbReference type="AlphaFoldDB" id="A0A0A8YA51"/>
<organism evidence="1">
    <name type="scientific">Arundo donax</name>
    <name type="common">Giant reed</name>
    <name type="synonym">Donax arundinaceus</name>
    <dbReference type="NCBI Taxonomy" id="35708"/>
    <lineage>
        <taxon>Eukaryota</taxon>
        <taxon>Viridiplantae</taxon>
        <taxon>Streptophyta</taxon>
        <taxon>Embryophyta</taxon>
        <taxon>Tracheophyta</taxon>
        <taxon>Spermatophyta</taxon>
        <taxon>Magnoliopsida</taxon>
        <taxon>Liliopsida</taxon>
        <taxon>Poales</taxon>
        <taxon>Poaceae</taxon>
        <taxon>PACMAD clade</taxon>
        <taxon>Arundinoideae</taxon>
        <taxon>Arundineae</taxon>
        <taxon>Arundo</taxon>
    </lineage>
</organism>
<name>A0A0A8YA51_ARUDO</name>
<proteinExistence type="predicted"/>
<protein>
    <submittedName>
        <fullName evidence="1">Uncharacterized protein</fullName>
    </submittedName>
</protein>